<evidence type="ECO:0000313" key="1">
    <source>
        <dbReference type="EMBL" id="CEA05765.1"/>
    </source>
</evidence>
<sequence>MKSTKIILWTTSTTMNFKERIAEDINKVFLNNNFFGEEVTINNQTTTVVIDEDALRDRNLAIVKSGKLRVDDLLFYCEKRFFKNGIPTPEKRMDFNGKEYTITSVKDDMGMLTITLQRYGGR</sequence>
<organism evidence="1">
    <name type="scientific">Metalysinibacillus saudimassiliensis</name>
    <dbReference type="NCBI Taxonomy" id="1461583"/>
    <lineage>
        <taxon>Bacteria</taxon>
        <taxon>Bacillati</taxon>
        <taxon>Bacillota</taxon>
        <taxon>Bacilli</taxon>
        <taxon>Bacillales</taxon>
        <taxon>Caryophanaceae</taxon>
        <taxon>Metalysinibacillus</taxon>
    </lineage>
</organism>
<gene>
    <name evidence="1" type="ORF">BN1050_02640</name>
</gene>
<dbReference type="EMBL" id="LN483079">
    <property type="protein sequence ID" value="CEA05765.1"/>
    <property type="molecule type" value="Genomic_DNA"/>
</dbReference>
<dbReference type="HOGENOM" id="CLU_164696_2_0_9"/>
<dbReference type="AlphaFoldDB" id="A0A078MHI2"/>
<accession>A0A078MHI2</accession>
<reference evidence="1" key="1">
    <citation type="submission" date="2014-07" db="EMBL/GenBank/DDBJ databases">
        <authorList>
            <person name="Urmite Genomes Urmite Genomes"/>
        </authorList>
    </citation>
    <scope>NUCLEOTIDE SEQUENCE</scope>
    <source>
        <strain evidence="1">13S34_air</strain>
    </source>
</reference>
<protein>
    <submittedName>
        <fullName evidence="1">Uncharacterized protein</fullName>
    </submittedName>
</protein>
<name>A0A078MHI2_9BACL</name>
<proteinExistence type="predicted"/>